<dbReference type="Ensembl" id="ENSLLET00000028674.1">
    <property type="protein sequence ID" value="ENSLLEP00000027595.1"/>
    <property type="gene ID" value="ENSLLEG00000017514.1"/>
</dbReference>
<dbReference type="Pfam" id="PF21202">
    <property type="entry name" value="SLX1_C"/>
    <property type="match status" value="1"/>
</dbReference>
<dbReference type="GO" id="GO:0033557">
    <property type="term" value="C:Slx1-Slx4 complex"/>
    <property type="evidence" value="ECO:0007669"/>
    <property type="project" value="UniProtKB-UniRule"/>
</dbReference>
<sequence length="344" mass="39339">MTCVRAARSCKQPPIYPVMSPCRLSSRRSLMPYLLVQSTGPAMFVPAGFLRRSRSPSPYIVTLPSFLTGRWIGVMVVEVEGFYGVYMLYCTNPKYKGRIYIGFTVNPQRRIQQHNGGKHKGGAWKTSGRGPWDMVLIVHGFPNDIAALRFEWAWQHPHVSRRLTHVPRKTKKQSSFDFHLFVLYHMLRVAPWNRLPLTLRWLRQEYHRELPPLLQPPLHMPLVFGQVRARPIPKSQGRAAEKGEGGNLQDVAPQRCRVCYHEVQDDCLRCFHPGCTLTAHILCLAKLFLRNEPGNLIPVEGVCPSCDRSVLWGDLVRYKKGCYGDLEDISTSQTHWADALHSDT</sequence>
<keyword evidence="4 8" id="KW-0378">Hydrolase</keyword>
<keyword evidence="1 8" id="KW-0540">Nuclease</keyword>
<keyword evidence="11" id="KW-1185">Reference proteome</keyword>
<evidence type="ECO:0000313" key="11">
    <source>
        <dbReference type="Proteomes" id="UP000694569"/>
    </source>
</evidence>
<dbReference type="PANTHER" id="PTHR20208:SF10">
    <property type="entry name" value="STRUCTURE-SPECIFIC ENDONUCLEASE SUBUNIT SLX1"/>
    <property type="match status" value="1"/>
</dbReference>
<keyword evidence="3 8" id="KW-0227">DNA damage</keyword>
<feature type="domain" description="GIY-YIG" evidence="9">
    <location>
        <begin position="81"/>
        <end position="171"/>
    </location>
</feature>
<dbReference type="InterPro" id="IPR035901">
    <property type="entry name" value="GIY-YIG_endonuc_sf"/>
</dbReference>
<evidence type="ECO:0000256" key="3">
    <source>
        <dbReference type="ARBA" id="ARBA00022763"/>
    </source>
</evidence>
<dbReference type="GO" id="GO:0017108">
    <property type="term" value="F:5'-flap endonuclease activity"/>
    <property type="evidence" value="ECO:0007669"/>
    <property type="project" value="InterPro"/>
</dbReference>
<dbReference type="InterPro" id="IPR050381">
    <property type="entry name" value="SLX1_endonuclease"/>
</dbReference>
<dbReference type="InterPro" id="IPR027520">
    <property type="entry name" value="Slx1"/>
</dbReference>
<comment type="subcellular location">
    <subcellularLocation>
        <location evidence="8">Nucleus</location>
    </subcellularLocation>
</comment>
<dbReference type="Pfam" id="PF01541">
    <property type="entry name" value="GIY-YIG"/>
    <property type="match status" value="1"/>
</dbReference>
<protein>
    <recommendedName>
        <fullName evidence="9">GIY-YIG domain-containing protein</fullName>
    </recommendedName>
</protein>
<evidence type="ECO:0000256" key="1">
    <source>
        <dbReference type="ARBA" id="ARBA00022722"/>
    </source>
</evidence>
<comment type="caution">
    <text evidence="8">Lacks conserved residue(s) required for the propagation of feature annotation.</text>
</comment>
<reference evidence="10" key="1">
    <citation type="submission" date="2025-08" db="UniProtKB">
        <authorList>
            <consortium name="Ensembl"/>
        </authorList>
    </citation>
    <scope>IDENTIFICATION</scope>
</reference>
<dbReference type="GO" id="GO:0008821">
    <property type="term" value="F:crossover junction DNA endonuclease activity"/>
    <property type="evidence" value="ECO:0007669"/>
    <property type="project" value="TreeGrafter"/>
</dbReference>
<dbReference type="Gene3D" id="3.30.40.10">
    <property type="entry name" value="Zinc/RING finger domain, C3HC4 (zinc finger)"/>
    <property type="match status" value="1"/>
</dbReference>
<proteinExistence type="inferred from homology"/>
<accession>A0A8C5PTX7</accession>
<evidence type="ECO:0000313" key="10">
    <source>
        <dbReference type="Ensembl" id="ENSLLEP00000027595.1"/>
    </source>
</evidence>
<keyword evidence="6 8" id="KW-0234">DNA repair</keyword>
<keyword evidence="2 8" id="KW-0255">Endonuclease</keyword>
<dbReference type="FunFam" id="3.40.1440.10:FF:000003">
    <property type="entry name" value="Structure-specific endonuclease subunit SLX1"/>
    <property type="match status" value="1"/>
</dbReference>
<name>A0A8C5PTX7_9ANUR</name>
<keyword evidence="7 8" id="KW-0539">Nucleus</keyword>
<dbReference type="GO" id="GO:0000724">
    <property type="term" value="P:double-strand break repair via homologous recombination"/>
    <property type="evidence" value="ECO:0007669"/>
    <property type="project" value="TreeGrafter"/>
</dbReference>
<dbReference type="CDD" id="cd10455">
    <property type="entry name" value="GIY-YIG_SLX1"/>
    <property type="match status" value="1"/>
</dbReference>
<keyword evidence="5 8" id="KW-0233">DNA recombination</keyword>
<dbReference type="GeneTree" id="ENSGT00390000013368"/>
<dbReference type="InterPro" id="IPR000305">
    <property type="entry name" value="GIY-YIG_endonuc"/>
</dbReference>
<dbReference type="InterPro" id="IPR048749">
    <property type="entry name" value="SLX1_C"/>
</dbReference>
<evidence type="ECO:0000256" key="7">
    <source>
        <dbReference type="ARBA" id="ARBA00023242"/>
    </source>
</evidence>
<dbReference type="SMART" id="SM00465">
    <property type="entry name" value="GIYc"/>
    <property type="match status" value="1"/>
</dbReference>
<dbReference type="InterPro" id="IPR013083">
    <property type="entry name" value="Znf_RING/FYVE/PHD"/>
</dbReference>
<dbReference type="HAMAP" id="MF_03100">
    <property type="entry name" value="Endonuc_su_Slx1"/>
    <property type="match status" value="1"/>
</dbReference>
<comment type="subunit">
    <text evidence="8">Forms a heterodimer with SLX4.</text>
</comment>
<evidence type="ECO:0000256" key="2">
    <source>
        <dbReference type="ARBA" id="ARBA00022759"/>
    </source>
</evidence>
<evidence type="ECO:0000256" key="5">
    <source>
        <dbReference type="ARBA" id="ARBA00023172"/>
    </source>
</evidence>
<dbReference type="AlphaFoldDB" id="A0A8C5PTX7"/>
<evidence type="ECO:0000256" key="8">
    <source>
        <dbReference type="HAMAP-Rule" id="MF_03100"/>
    </source>
</evidence>
<evidence type="ECO:0000256" key="4">
    <source>
        <dbReference type="ARBA" id="ARBA00022801"/>
    </source>
</evidence>
<organism evidence="10 11">
    <name type="scientific">Leptobrachium leishanense</name>
    <name type="common">Leishan spiny toad</name>
    <dbReference type="NCBI Taxonomy" id="445787"/>
    <lineage>
        <taxon>Eukaryota</taxon>
        <taxon>Metazoa</taxon>
        <taxon>Chordata</taxon>
        <taxon>Craniata</taxon>
        <taxon>Vertebrata</taxon>
        <taxon>Euteleostomi</taxon>
        <taxon>Amphibia</taxon>
        <taxon>Batrachia</taxon>
        <taxon>Anura</taxon>
        <taxon>Pelobatoidea</taxon>
        <taxon>Megophryidae</taxon>
        <taxon>Leptobrachium</taxon>
    </lineage>
</organism>
<dbReference type="PANTHER" id="PTHR20208">
    <property type="entry name" value="STRUCTURE-SPECIFIC ENDONUCLEASE SUBUNIT SLX1"/>
    <property type="match status" value="1"/>
</dbReference>
<dbReference type="Gene3D" id="3.40.1440.10">
    <property type="entry name" value="GIY-YIG endonuclease"/>
    <property type="match status" value="1"/>
</dbReference>
<evidence type="ECO:0000256" key="6">
    <source>
        <dbReference type="ARBA" id="ARBA00023204"/>
    </source>
</evidence>
<comment type="function">
    <text evidence="8">Catalytic subunit of the SLX1-SLX4 structure-specific endonuclease that resolves DNA secondary structures generated during DNA repair and recombination. Has endonuclease activity towards branched DNA substrates, introducing single-strand cuts in duplex DNA close to junctions with ss-DNA.</text>
</comment>
<dbReference type="PROSITE" id="PS50164">
    <property type="entry name" value="GIY_YIG"/>
    <property type="match status" value="1"/>
</dbReference>
<dbReference type="Proteomes" id="UP000694569">
    <property type="component" value="Unplaced"/>
</dbReference>
<dbReference type="OrthoDB" id="24645at2759"/>
<comment type="similarity">
    <text evidence="8">Belongs to the SLX1 family.</text>
</comment>
<reference evidence="10" key="2">
    <citation type="submission" date="2025-09" db="UniProtKB">
        <authorList>
            <consortium name="Ensembl"/>
        </authorList>
    </citation>
    <scope>IDENTIFICATION</scope>
</reference>
<comment type="cofactor">
    <cofactor evidence="8">
        <name>a divalent metal cation</name>
        <dbReference type="ChEBI" id="CHEBI:60240"/>
    </cofactor>
</comment>
<evidence type="ECO:0000259" key="9">
    <source>
        <dbReference type="PROSITE" id="PS50164"/>
    </source>
</evidence>
<dbReference type="SUPFAM" id="SSF82771">
    <property type="entry name" value="GIY-YIG endonuclease"/>
    <property type="match status" value="1"/>
</dbReference>